<dbReference type="GO" id="GO:0003824">
    <property type="term" value="F:catalytic activity"/>
    <property type="evidence" value="ECO:0007669"/>
    <property type="project" value="InterPro"/>
</dbReference>
<comment type="caution">
    <text evidence="2">The sequence shown here is derived from an EMBL/GenBank/DDBJ whole genome shotgun (WGS) entry which is preliminary data.</text>
</comment>
<feature type="domain" description="Condensation" evidence="1">
    <location>
        <begin position="3"/>
        <end position="92"/>
    </location>
</feature>
<dbReference type="EMBL" id="JAAGMN010003512">
    <property type="protein sequence ID" value="NEE11382.1"/>
    <property type="molecule type" value="Genomic_DNA"/>
</dbReference>
<sequence>RDVELSPDSARALVAVARALDVTVPVVVQTLWSLVLADMTGRQDVVSGTTVSGRPAELAGAESMVGLFINTLPVRVRIRHDETLAELVRRTAGEQAA</sequence>
<dbReference type="GO" id="GO:0031177">
    <property type="term" value="F:phosphopantetheine binding"/>
    <property type="evidence" value="ECO:0007669"/>
    <property type="project" value="TreeGrafter"/>
</dbReference>
<evidence type="ECO:0000259" key="1">
    <source>
        <dbReference type="Pfam" id="PF00668"/>
    </source>
</evidence>
<name>A0A6G3X134_9ACTN</name>
<feature type="non-terminal residue" evidence="2">
    <location>
        <position position="97"/>
    </location>
</feature>
<dbReference type="SUPFAM" id="SSF52777">
    <property type="entry name" value="CoA-dependent acyltransferases"/>
    <property type="match status" value="1"/>
</dbReference>
<dbReference type="Pfam" id="PF00668">
    <property type="entry name" value="Condensation"/>
    <property type="match status" value="1"/>
</dbReference>
<gene>
    <name evidence="2" type="ORF">G3M58_33610</name>
</gene>
<evidence type="ECO:0000313" key="2">
    <source>
        <dbReference type="EMBL" id="NEE11382.1"/>
    </source>
</evidence>
<reference evidence="2" key="1">
    <citation type="submission" date="2020-01" db="EMBL/GenBank/DDBJ databases">
        <title>Insect and environment-associated Actinomycetes.</title>
        <authorList>
            <person name="Currrie C."/>
            <person name="Chevrette M."/>
            <person name="Carlson C."/>
            <person name="Stubbendieck R."/>
            <person name="Wendt-Pienkowski E."/>
        </authorList>
    </citation>
    <scope>NUCLEOTIDE SEQUENCE</scope>
    <source>
        <strain evidence="2">SID7499</strain>
    </source>
</reference>
<dbReference type="Gene3D" id="3.30.559.30">
    <property type="entry name" value="Nonribosomal peptide synthetase, condensation domain"/>
    <property type="match status" value="1"/>
</dbReference>
<dbReference type="PANTHER" id="PTHR45527:SF1">
    <property type="entry name" value="FATTY ACID SYNTHASE"/>
    <property type="match status" value="1"/>
</dbReference>
<protein>
    <recommendedName>
        <fullName evidence="1">Condensation domain-containing protein</fullName>
    </recommendedName>
</protein>
<dbReference type="GO" id="GO:0044550">
    <property type="term" value="P:secondary metabolite biosynthetic process"/>
    <property type="evidence" value="ECO:0007669"/>
    <property type="project" value="TreeGrafter"/>
</dbReference>
<proteinExistence type="predicted"/>
<dbReference type="GO" id="GO:0043041">
    <property type="term" value="P:amino acid activation for nonribosomal peptide biosynthetic process"/>
    <property type="evidence" value="ECO:0007669"/>
    <property type="project" value="TreeGrafter"/>
</dbReference>
<accession>A0A6G3X134</accession>
<dbReference type="GO" id="GO:0005829">
    <property type="term" value="C:cytosol"/>
    <property type="evidence" value="ECO:0007669"/>
    <property type="project" value="TreeGrafter"/>
</dbReference>
<organism evidence="2">
    <name type="scientific">Streptomyces sp. SID7499</name>
    <dbReference type="NCBI Taxonomy" id="2706086"/>
    <lineage>
        <taxon>Bacteria</taxon>
        <taxon>Bacillati</taxon>
        <taxon>Actinomycetota</taxon>
        <taxon>Actinomycetes</taxon>
        <taxon>Kitasatosporales</taxon>
        <taxon>Streptomycetaceae</taxon>
        <taxon>Streptomyces</taxon>
    </lineage>
</organism>
<feature type="non-terminal residue" evidence="2">
    <location>
        <position position="1"/>
    </location>
</feature>
<dbReference type="AlphaFoldDB" id="A0A6G3X134"/>
<dbReference type="InterPro" id="IPR001242">
    <property type="entry name" value="Condensation_dom"/>
</dbReference>
<dbReference type="PANTHER" id="PTHR45527">
    <property type="entry name" value="NONRIBOSOMAL PEPTIDE SYNTHETASE"/>
    <property type="match status" value="1"/>
</dbReference>